<evidence type="ECO:0000313" key="7">
    <source>
        <dbReference type="EMBL" id="SFN61274.1"/>
    </source>
</evidence>
<evidence type="ECO:0000313" key="8">
    <source>
        <dbReference type="Proteomes" id="UP000181899"/>
    </source>
</evidence>
<dbReference type="OrthoDB" id="9814088at2"/>
<keyword evidence="1" id="KW-0547">Nucleotide-binding</keyword>
<dbReference type="InterPro" id="IPR014001">
    <property type="entry name" value="Helicase_ATP-bd"/>
</dbReference>
<dbReference type="CDD" id="cd18011">
    <property type="entry name" value="DEXDc_RapA"/>
    <property type="match status" value="1"/>
</dbReference>
<keyword evidence="3 7" id="KW-0347">Helicase</keyword>
<dbReference type="SMART" id="SM00490">
    <property type="entry name" value="HELICc"/>
    <property type="match status" value="1"/>
</dbReference>
<dbReference type="InterPro" id="IPR057342">
    <property type="entry name" value="DEXDc_RapA"/>
</dbReference>
<dbReference type="InterPro" id="IPR001650">
    <property type="entry name" value="Helicase_C-like"/>
</dbReference>
<keyword evidence="8" id="KW-1185">Reference proteome</keyword>
<proteinExistence type="predicted"/>
<evidence type="ECO:0000256" key="2">
    <source>
        <dbReference type="ARBA" id="ARBA00022801"/>
    </source>
</evidence>
<evidence type="ECO:0000259" key="6">
    <source>
        <dbReference type="PROSITE" id="PS51194"/>
    </source>
</evidence>
<dbReference type="CDD" id="cd18793">
    <property type="entry name" value="SF2_C_SNF"/>
    <property type="match status" value="1"/>
</dbReference>
<dbReference type="Proteomes" id="UP000181899">
    <property type="component" value="Unassembled WGS sequence"/>
</dbReference>
<dbReference type="PANTHER" id="PTHR45766:SF6">
    <property type="entry name" value="SWI_SNF-RELATED MATRIX-ASSOCIATED ACTIN-DEPENDENT REGULATOR OF CHROMATIN SUBFAMILY A-LIKE PROTEIN 1"/>
    <property type="match status" value="1"/>
</dbReference>
<protein>
    <submittedName>
        <fullName evidence="7">Helicase conserved C-terminal domain-containing protein</fullName>
    </submittedName>
</protein>
<dbReference type="InterPro" id="IPR038718">
    <property type="entry name" value="SNF2-like_sf"/>
</dbReference>
<feature type="domain" description="Helicase ATP-binding" evidence="5">
    <location>
        <begin position="114"/>
        <end position="291"/>
    </location>
</feature>
<name>A0A1I5AFP7_9CLOT</name>
<gene>
    <name evidence="7" type="ORF">SAMN04488695_1033</name>
</gene>
<dbReference type="Gene3D" id="3.40.50.300">
    <property type="entry name" value="P-loop containing nucleotide triphosphate hydrolases"/>
    <property type="match status" value="1"/>
</dbReference>
<dbReference type="PANTHER" id="PTHR45766">
    <property type="entry name" value="DNA ANNEALING HELICASE AND ENDONUCLEASE ZRANB3 FAMILY MEMBER"/>
    <property type="match status" value="1"/>
</dbReference>
<dbReference type="PROSITE" id="PS51194">
    <property type="entry name" value="HELICASE_CTER"/>
    <property type="match status" value="1"/>
</dbReference>
<dbReference type="Pfam" id="PF00271">
    <property type="entry name" value="Helicase_C"/>
    <property type="match status" value="1"/>
</dbReference>
<dbReference type="GO" id="GO:0016787">
    <property type="term" value="F:hydrolase activity"/>
    <property type="evidence" value="ECO:0007669"/>
    <property type="project" value="UniProtKB-KW"/>
</dbReference>
<evidence type="ECO:0000256" key="4">
    <source>
        <dbReference type="ARBA" id="ARBA00022840"/>
    </source>
</evidence>
<dbReference type="InterPro" id="IPR049730">
    <property type="entry name" value="SNF2/RAD54-like_C"/>
</dbReference>
<dbReference type="EMBL" id="FOVK01000003">
    <property type="protein sequence ID" value="SFN61274.1"/>
    <property type="molecule type" value="Genomic_DNA"/>
</dbReference>
<dbReference type="InterPro" id="IPR027417">
    <property type="entry name" value="P-loop_NTPase"/>
</dbReference>
<reference evidence="7 8" key="1">
    <citation type="submission" date="2016-10" db="EMBL/GenBank/DDBJ databases">
        <authorList>
            <person name="de Groot N.N."/>
        </authorList>
    </citation>
    <scope>NUCLEOTIDE SEQUENCE [LARGE SCALE GENOMIC DNA]</scope>
    <source>
        <strain evidence="7 8">ML2</strain>
    </source>
</reference>
<evidence type="ECO:0000256" key="3">
    <source>
        <dbReference type="ARBA" id="ARBA00022806"/>
    </source>
</evidence>
<evidence type="ECO:0000259" key="5">
    <source>
        <dbReference type="PROSITE" id="PS51192"/>
    </source>
</evidence>
<dbReference type="GO" id="GO:0004386">
    <property type="term" value="F:helicase activity"/>
    <property type="evidence" value="ECO:0007669"/>
    <property type="project" value="UniProtKB-KW"/>
</dbReference>
<dbReference type="InterPro" id="IPR000330">
    <property type="entry name" value="SNF2_N"/>
</dbReference>
<sequence length="1040" mass="120140">MMEPRFEIGQNVKLVTSGKIGTINKVIEGRSEYAYKLMIDGASRVYAEKYLEPHVDTENEIIESIEAKLFGDGDDLALFETWFRLKKPIEGNLYSYLGSRTLFNPYQFKPLLKFISPSSEERLFIADEVGVGKTIETGILLMELLARGRIDRNQPVLIVCPNVLGPKWIKEMEERFNLKFHLHDSRSLENMFKIFNESKHMQNPWGIVSIQLLRTEKFMKYLEKMASERLEPIWSLVIVDEAHHMRNSGTESNQVGHLISMLTQMMVMLSATPLNLRDEDLFNQMTILNPALFPDKQTFEALIAPVKSLNKIRRLISMRDPETKAEVLREIQAMASEGIGKVIRSHEGIVELEHRMITHDEPLSSEEVAYYDRVLTSLSPLDSSFTRTLKRESMSHRVTREVIKVPVELTEREYAFYLKTIDAVQEAYLQRGGNPIALGFITNMPMRMLTSSIPAMNDYLKWAVAYDQIVEDDPFDEEDEDEVVSQNLSPALKKIFLELISESEKLADEDTKMDKFEELVTRMMDELENKQIIVFSFFRRTLKYLKERLQKMGYRAEIISGEVPLTTTNGVEGRYEIMERFKNKELDVLLSSEVGGEGLDFQFCQAMINYDMPYNPMKVEQRIGRLDRFGQLADKVIIANMYLKDTVDEKIYHLLYDRIQLIEDSVGFMEPIIGQQLADLQKGIFENSLTEEQIEKRTREIENALAQAKIENMKFETGRSELLGEDKISDTIANMTTTDFVKPVDSMRLTKVFLEDQEGCTFTELEEDFCEITISPSLAVDIEEYSKLPGSANALEELHPLLKRMKKVPVVFNGQKSLEKPGAVFLPPTGHWMKFILKYMEENERILKVFQIKGTSADFELRESKYLVPIFEVEFDGFRKELNLSAVPLDLESEEVQKVDYTAFMRILGQKAYGKSAIEVEPYALEAYMDSARNALERQMELKLEELRKQNKYIIESKVNSLRKGNEVRLERLKKRLDNHIRTAQRTGRSPSEEFIRMVNGQIEKDEKRTMDRIDKLQEKNDLILSVSLVGIALLMIGDE</sequence>
<organism evidence="7 8">
    <name type="scientific">Proteiniclasticum ruminis</name>
    <dbReference type="NCBI Taxonomy" id="398199"/>
    <lineage>
        <taxon>Bacteria</taxon>
        <taxon>Bacillati</taxon>
        <taxon>Bacillota</taxon>
        <taxon>Clostridia</taxon>
        <taxon>Eubacteriales</taxon>
        <taxon>Clostridiaceae</taxon>
        <taxon>Proteiniclasticum</taxon>
    </lineage>
</organism>
<feature type="domain" description="Helicase C-terminal" evidence="6">
    <location>
        <begin position="519"/>
        <end position="702"/>
    </location>
</feature>
<dbReference type="GO" id="GO:0005524">
    <property type="term" value="F:ATP binding"/>
    <property type="evidence" value="ECO:0007669"/>
    <property type="project" value="UniProtKB-KW"/>
</dbReference>
<evidence type="ECO:0000256" key="1">
    <source>
        <dbReference type="ARBA" id="ARBA00022741"/>
    </source>
</evidence>
<dbReference type="Pfam" id="PF00176">
    <property type="entry name" value="SNF2-rel_dom"/>
    <property type="match status" value="1"/>
</dbReference>
<dbReference type="PROSITE" id="PS51192">
    <property type="entry name" value="HELICASE_ATP_BIND_1"/>
    <property type="match status" value="1"/>
</dbReference>
<dbReference type="AlphaFoldDB" id="A0A1I5AFP7"/>
<dbReference type="SUPFAM" id="SSF52540">
    <property type="entry name" value="P-loop containing nucleoside triphosphate hydrolases"/>
    <property type="match status" value="2"/>
</dbReference>
<dbReference type="Gene3D" id="3.40.50.10810">
    <property type="entry name" value="Tandem AAA-ATPase domain"/>
    <property type="match status" value="1"/>
</dbReference>
<keyword evidence="2" id="KW-0378">Hydrolase</keyword>
<dbReference type="SMART" id="SM00487">
    <property type="entry name" value="DEXDc"/>
    <property type="match status" value="1"/>
</dbReference>
<accession>A0A1I5AFP7</accession>
<keyword evidence="4" id="KW-0067">ATP-binding</keyword>